<feature type="domain" description="BZIP" evidence="8">
    <location>
        <begin position="178"/>
        <end position="241"/>
    </location>
</feature>
<dbReference type="InterPro" id="IPR051027">
    <property type="entry name" value="bZIP_transcription_factors"/>
</dbReference>
<evidence type="ECO:0000256" key="3">
    <source>
        <dbReference type="ARBA" id="ARBA00023125"/>
    </source>
</evidence>
<dbReference type="PROSITE" id="PS50217">
    <property type="entry name" value="BZIP"/>
    <property type="match status" value="1"/>
</dbReference>
<feature type="region of interest" description="Disordered" evidence="7">
    <location>
        <begin position="267"/>
        <end position="309"/>
    </location>
</feature>
<accession>A0A6A5YL62</accession>
<proteinExistence type="predicted"/>
<evidence type="ECO:0000256" key="7">
    <source>
        <dbReference type="SAM" id="MobiDB-lite"/>
    </source>
</evidence>
<evidence type="ECO:0000256" key="1">
    <source>
        <dbReference type="ARBA" id="ARBA00004123"/>
    </source>
</evidence>
<protein>
    <recommendedName>
        <fullName evidence="8">BZIP domain-containing protein</fullName>
    </recommendedName>
</protein>
<evidence type="ECO:0000259" key="8">
    <source>
        <dbReference type="PROSITE" id="PS50217"/>
    </source>
</evidence>
<dbReference type="GO" id="GO:0005634">
    <property type="term" value="C:nucleus"/>
    <property type="evidence" value="ECO:0007669"/>
    <property type="project" value="UniProtKB-SubCell"/>
</dbReference>
<dbReference type="GO" id="GO:0003677">
    <property type="term" value="F:DNA binding"/>
    <property type="evidence" value="ECO:0007669"/>
    <property type="project" value="UniProtKB-KW"/>
</dbReference>
<keyword evidence="2" id="KW-0805">Transcription regulation</keyword>
<organism evidence="9 10">
    <name type="scientific">Lophiotrema nucula</name>
    <dbReference type="NCBI Taxonomy" id="690887"/>
    <lineage>
        <taxon>Eukaryota</taxon>
        <taxon>Fungi</taxon>
        <taxon>Dikarya</taxon>
        <taxon>Ascomycota</taxon>
        <taxon>Pezizomycotina</taxon>
        <taxon>Dothideomycetes</taxon>
        <taxon>Pleosporomycetidae</taxon>
        <taxon>Pleosporales</taxon>
        <taxon>Lophiotremataceae</taxon>
        <taxon>Lophiotrema</taxon>
    </lineage>
</organism>
<evidence type="ECO:0000256" key="5">
    <source>
        <dbReference type="ARBA" id="ARBA00023242"/>
    </source>
</evidence>
<comment type="subcellular location">
    <subcellularLocation>
        <location evidence="1">Nucleus</location>
    </subcellularLocation>
</comment>
<keyword evidence="3" id="KW-0238">DNA-binding</keyword>
<feature type="compositionally biased region" description="Polar residues" evidence="7">
    <location>
        <begin position="272"/>
        <end position="285"/>
    </location>
</feature>
<dbReference type="Pfam" id="PF00170">
    <property type="entry name" value="bZIP_1"/>
    <property type="match status" value="1"/>
</dbReference>
<evidence type="ECO:0000313" key="9">
    <source>
        <dbReference type="EMBL" id="KAF2107713.1"/>
    </source>
</evidence>
<dbReference type="Proteomes" id="UP000799770">
    <property type="component" value="Unassembled WGS sequence"/>
</dbReference>
<dbReference type="PRINTS" id="PR00043">
    <property type="entry name" value="LEUZIPPRJUN"/>
</dbReference>
<dbReference type="AlphaFoldDB" id="A0A6A5YL62"/>
<reference evidence="9" key="1">
    <citation type="journal article" date="2020" name="Stud. Mycol.">
        <title>101 Dothideomycetes genomes: a test case for predicting lifestyles and emergence of pathogens.</title>
        <authorList>
            <person name="Haridas S."/>
            <person name="Albert R."/>
            <person name="Binder M."/>
            <person name="Bloem J."/>
            <person name="Labutti K."/>
            <person name="Salamov A."/>
            <person name="Andreopoulos B."/>
            <person name="Baker S."/>
            <person name="Barry K."/>
            <person name="Bills G."/>
            <person name="Bluhm B."/>
            <person name="Cannon C."/>
            <person name="Castanera R."/>
            <person name="Culley D."/>
            <person name="Daum C."/>
            <person name="Ezra D."/>
            <person name="Gonzalez J."/>
            <person name="Henrissat B."/>
            <person name="Kuo A."/>
            <person name="Liang C."/>
            <person name="Lipzen A."/>
            <person name="Lutzoni F."/>
            <person name="Magnuson J."/>
            <person name="Mondo S."/>
            <person name="Nolan M."/>
            <person name="Ohm R."/>
            <person name="Pangilinan J."/>
            <person name="Park H.-J."/>
            <person name="Ramirez L."/>
            <person name="Alfaro M."/>
            <person name="Sun H."/>
            <person name="Tritt A."/>
            <person name="Yoshinaga Y."/>
            <person name="Zwiers L.-H."/>
            <person name="Turgeon B."/>
            <person name="Goodwin S."/>
            <person name="Spatafora J."/>
            <person name="Crous P."/>
            <person name="Grigoriev I."/>
        </authorList>
    </citation>
    <scope>NUCLEOTIDE SEQUENCE</scope>
    <source>
        <strain evidence="9">CBS 627.86</strain>
    </source>
</reference>
<name>A0A6A5YL62_9PLEO</name>
<dbReference type="SMART" id="SM00338">
    <property type="entry name" value="BRLZ"/>
    <property type="match status" value="1"/>
</dbReference>
<keyword evidence="6" id="KW-0175">Coiled coil</keyword>
<keyword evidence="4" id="KW-0804">Transcription</keyword>
<evidence type="ECO:0000256" key="6">
    <source>
        <dbReference type="SAM" id="Coils"/>
    </source>
</evidence>
<dbReference type="CDD" id="cd14687">
    <property type="entry name" value="bZIP_ATF2"/>
    <property type="match status" value="1"/>
</dbReference>
<dbReference type="Gene3D" id="1.20.5.170">
    <property type="match status" value="1"/>
</dbReference>
<gene>
    <name evidence="9" type="ORF">BDV96DRAFT_505843</name>
</gene>
<feature type="compositionally biased region" description="Low complexity" evidence="7">
    <location>
        <begin position="108"/>
        <end position="118"/>
    </location>
</feature>
<dbReference type="InterPro" id="IPR046347">
    <property type="entry name" value="bZIP_sf"/>
</dbReference>
<evidence type="ECO:0000256" key="4">
    <source>
        <dbReference type="ARBA" id="ARBA00023163"/>
    </source>
</evidence>
<dbReference type="InterPro" id="IPR002112">
    <property type="entry name" value="Leuzip_Jun"/>
</dbReference>
<dbReference type="PANTHER" id="PTHR19304">
    <property type="entry name" value="CYCLIC-AMP RESPONSE ELEMENT BINDING PROTEIN"/>
    <property type="match status" value="1"/>
</dbReference>
<dbReference type="GO" id="GO:0003700">
    <property type="term" value="F:DNA-binding transcription factor activity"/>
    <property type="evidence" value="ECO:0007669"/>
    <property type="project" value="InterPro"/>
</dbReference>
<evidence type="ECO:0000256" key="2">
    <source>
        <dbReference type="ARBA" id="ARBA00023015"/>
    </source>
</evidence>
<dbReference type="OrthoDB" id="295274at2759"/>
<feature type="region of interest" description="Disordered" evidence="7">
    <location>
        <begin position="54"/>
        <end position="163"/>
    </location>
</feature>
<evidence type="ECO:0000313" key="10">
    <source>
        <dbReference type="Proteomes" id="UP000799770"/>
    </source>
</evidence>
<keyword evidence="5" id="KW-0539">Nucleus</keyword>
<keyword evidence="10" id="KW-1185">Reference proteome</keyword>
<feature type="coiled-coil region" evidence="6">
    <location>
        <begin position="203"/>
        <end position="237"/>
    </location>
</feature>
<sequence length="332" mass="36723">MEVEQPGFDWAHDTFVALNDMDLNPTEGKWPPFNSDQAQAFSVPPSLLTTAVVERFGQITPPEELSPADPRRDSGFREGSIPVEDLQNEVSWPMQHPLHSIEQFNHTSQQNEQQPSSQSKKRRVSKDQPSTNGNGAAPHSLAKTTTDPAPPKRKRGRPKAQPQVVEAYTQDGVPFQVTSARQNHLEKNRVAAHKCRQRKKVYIEGLEGRAREFSAKNKILKDNVAQLREEVLELKNEVLRHAGCGFWAVDEYLARCAGDLLGMGPASALAPQKQSQPSPTLSSLEASKPSDRESSLGSSPSDGFLDLDGKDDFGGLELLEHIDEDKDNDSDD</sequence>
<dbReference type="EMBL" id="ML977352">
    <property type="protein sequence ID" value="KAF2107713.1"/>
    <property type="molecule type" value="Genomic_DNA"/>
</dbReference>
<dbReference type="SUPFAM" id="SSF57959">
    <property type="entry name" value="Leucine zipper domain"/>
    <property type="match status" value="1"/>
</dbReference>
<dbReference type="InterPro" id="IPR004827">
    <property type="entry name" value="bZIP"/>
</dbReference>